<evidence type="ECO:0000313" key="5">
    <source>
        <dbReference type="Proteomes" id="UP000240883"/>
    </source>
</evidence>
<dbReference type="Proteomes" id="UP000240883">
    <property type="component" value="Unassembled WGS sequence"/>
</dbReference>
<evidence type="ECO:0000259" key="3">
    <source>
        <dbReference type="Pfam" id="PF23865"/>
    </source>
</evidence>
<evidence type="ECO:0000259" key="2">
    <source>
        <dbReference type="Pfam" id="PF22974"/>
    </source>
</evidence>
<dbReference type="OrthoDB" id="160645at2759"/>
<evidence type="ECO:0000313" key="4">
    <source>
        <dbReference type="EMBL" id="PSN71721.1"/>
    </source>
</evidence>
<keyword evidence="5" id="KW-1185">Reference proteome</keyword>
<feature type="signal peptide" evidence="1">
    <location>
        <begin position="1"/>
        <end position="19"/>
    </location>
</feature>
<keyword evidence="1" id="KW-0732">Signal</keyword>
<proteinExistence type="predicted"/>
<feature type="domain" description="DUF7223" evidence="3">
    <location>
        <begin position="208"/>
        <end position="468"/>
    </location>
</feature>
<dbReference type="EMBL" id="KZ678130">
    <property type="protein sequence ID" value="PSN71721.1"/>
    <property type="molecule type" value="Genomic_DNA"/>
</dbReference>
<dbReference type="AlphaFoldDB" id="A0A2T2P224"/>
<dbReference type="InterPro" id="IPR055647">
    <property type="entry name" value="DUF7223"/>
</dbReference>
<feature type="domain" description="DUF7029" evidence="2">
    <location>
        <begin position="79"/>
        <end position="179"/>
    </location>
</feature>
<name>A0A2T2P224_CORCC</name>
<evidence type="ECO:0000256" key="1">
    <source>
        <dbReference type="SAM" id="SignalP"/>
    </source>
</evidence>
<reference evidence="4 5" key="1">
    <citation type="journal article" date="2018" name="Front. Microbiol.">
        <title>Genome-Wide Analysis of Corynespora cassiicola Leaf Fall Disease Putative Effectors.</title>
        <authorList>
            <person name="Lopez D."/>
            <person name="Ribeiro S."/>
            <person name="Label P."/>
            <person name="Fumanal B."/>
            <person name="Venisse J.S."/>
            <person name="Kohler A."/>
            <person name="de Oliveira R.R."/>
            <person name="Labutti K."/>
            <person name="Lipzen A."/>
            <person name="Lail K."/>
            <person name="Bauer D."/>
            <person name="Ohm R.A."/>
            <person name="Barry K.W."/>
            <person name="Spatafora J."/>
            <person name="Grigoriev I.V."/>
            <person name="Martin F.M."/>
            <person name="Pujade-Renaud V."/>
        </authorList>
    </citation>
    <scope>NUCLEOTIDE SEQUENCE [LARGE SCALE GENOMIC DNA]</scope>
    <source>
        <strain evidence="4 5">Philippines</strain>
    </source>
</reference>
<gene>
    <name evidence="4" type="ORF">BS50DRAFT_629859</name>
</gene>
<protein>
    <submittedName>
        <fullName evidence="4">Uncharacterized protein</fullName>
    </submittedName>
</protein>
<dbReference type="Pfam" id="PF22974">
    <property type="entry name" value="DUF7029"/>
    <property type="match status" value="1"/>
</dbReference>
<sequence length="636" mass="68986">MLHLFVTLLFSFFLQNVCAVKLVPINNPADLISADAITKRNGESCKEDLDLQNVETFFWGAPAGKNLIYANLTVYFPEQYEHVVAMERFAGQLKSVQCTENMVLEFINDEAFEYAKSVWSWVHQGVNNTFVMVTNYEGCADDMERLPFVVSEITYDEENNKAYLNAELKEWQEVAHSYTLHLGHMPLTPVHRMLMKKGVMPRAVDFTMSLESSFDQNLFSGTFGGWTTSIDATVSTTGTLNVEFDLDIDWFNIQSASFTVNPDDVSASLELALTEKGTLLEAYGWQETIVSIPIQGIEIAKIVKIGAFLNVDVGFTMEEWTGEAFLSVGAKMAISNDAIVVLDLANSKNNQFSGWAPTLTPIPPTLSAKVEGSAKAFLEPNVKIEASALGLGWNVGLGLQMPYISADFAAMFSTEGVCQTDKTLGVDIDTKIGIELSAQAASKGNEANPFWKQTIFSHEWDLFSTCLAFDLGNFGSGDALIPNLDVPSLTEIDSGIQLEPTIVPTVSASSIATITVSIDATDSKEPIKPTPTMIASNTVSSHATATTETSESVPLETEPTTLSAVIFTSDSAVETGSYDSIPYGALPSTVQSLPTTLSISRVSISSVTNVPYLTGTPVYAEESILPTTSCTSSSYS</sequence>
<dbReference type="Pfam" id="PF23865">
    <property type="entry name" value="DUF7223"/>
    <property type="match status" value="1"/>
</dbReference>
<dbReference type="InterPro" id="IPR054293">
    <property type="entry name" value="DUF7029"/>
</dbReference>
<feature type="chain" id="PRO_5015580847" evidence="1">
    <location>
        <begin position="20"/>
        <end position="636"/>
    </location>
</feature>
<organism evidence="4 5">
    <name type="scientific">Corynespora cassiicola Philippines</name>
    <dbReference type="NCBI Taxonomy" id="1448308"/>
    <lineage>
        <taxon>Eukaryota</taxon>
        <taxon>Fungi</taxon>
        <taxon>Dikarya</taxon>
        <taxon>Ascomycota</taxon>
        <taxon>Pezizomycotina</taxon>
        <taxon>Dothideomycetes</taxon>
        <taxon>Pleosporomycetidae</taxon>
        <taxon>Pleosporales</taxon>
        <taxon>Corynesporascaceae</taxon>
        <taxon>Corynespora</taxon>
    </lineage>
</organism>
<accession>A0A2T2P224</accession>
<dbReference type="STRING" id="1448308.A0A2T2P224"/>